<dbReference type="Proteomes" id="UP000694621">
    <property type="component" value="Unplaced"/>
</dbReference>
<proteinExistence type="predicted"/>
<sequence>MQAALYNSRYIWTFQRHNDPKHRASQSLLTSISLIHFGEISNMQFMQDRPRMQRN</sequence>
<evidence type="ECO:0000313" key="2">
    <source>
        <dbReference type="Proteomes" id="UP000694621"/>
    </source>
</evidence>
<organism evidence="1 2">
    <name type="scientific">Astyanax mexicanus</name>
    <name type="common">Blind cave fish</name>
    <name type="synonym">Astyanax fasciatus mexicanus</name>
    <dbReference type="NCBI Taxonomy" id="7994"/>
    <lineage>
        <taxon>Eukaryota</taxon>
        <taxon>Metazoa</taxon>
        <taxon>Chordata</taxon>
        <taxon>Craniata</taxon>
        <taxon>Vertebrata</taxon>
        <taxon>Euteleostomi</taxon>
        <taxon>Actinopterygii</taxon>
        <taxon>Neopterygii</taxon>
        <taxon>Teleostei</taxon>
        <taxon>Ostariophysi</taxon>
        <taxon>Characiformes</taxon>
        <taxon>Characoidei</taxon>
        <taxon>Acestrorhamphidae</taxon>
        <taxon>Acestrorhamphinae</taxon>
        <taxon>Astyanax</taxon>
    </lineage>
</organism>
<protein>
    <submittedName>
        <fullName evidence="1">Uncharacterized protein</fullName>
    </submittedName>
</protein>
<evidence type="ECO:0000313" key="1">
    <source>
        <dbReference type="Ensembl" id="ENSAMXP00005050244.1"/>
    </source>
</evidence>
<name>A0A8B9LF06_ASTMX</name>
<reference evidence="1" key="1">
    <citation type="submission" date="2025-08" db="UniProtKB">
        <authorList>
            <consortium name="Ensembl"/>
        </authorList>
    </citation>
    <scope>IDENTIFICATION</scope>
</reference>
<accession>A0A8B9LF06</accession>
<dbReference type="AlphaFoldDB" id="A0A8B9LF06"/>
<dbReference type="Ensembl" id="ENSAMXT00005054460.1">
    <property type="protein sequence ID" value="ENSAMXP00005050244.1"/>
    <property type="gene ID" value="ENSAMXG00005022818.1"/>
</dbReference>